<feature type="compositionally biased region" description="Basic and acidic residues" evidence="4">
    <location>
        <begin position="168"/>
        <end position="179"/>
    </location>
</feature>
<comment type="caution">
    <text evidence="6">The sequence shown here is derived from an EMBL/GenBank/DDBJ whole genome shotgun (WGS) entry which is preliminary data.</text>
</comment>
<dbReference type="Proteomes" id="UP001217089">
    <property type="component" value="Unassembled WGS sequence"/>
</dbReference>
<proteinExistence type="predicted"/>
<dbReference type="Gene3D" id="3.30.2130.30">
    <property type="match status" value="1"/>
</dbReference>
<dbReference type="CDD" id="cd11715">
    <property type="entry name" value="THUMP_AdoMetMT"/>
    <property type="match status" value="1"/>
</dbReference>
<sequence length="456" mass="50818">MSAPIENVSSLTEVNMETESELYCVIEAKVPTGFEEMAKGEAIEKLNAEATIAKGRINIHLPIKDVPKVLKLMGIDNCYVLMTQVKDFPFVNDELESMAKLRELVKEIDWEMGLKVWKMIYTFKHPIVSKPEVIPESLGEATLSSRIHKPQKGDNKKDKWTKKKGKRNRNEAGNEKSLETSKSMSESGGNKDNKEENESECNHGNSDTSSQGNTGSCSHINSSDNTNEKGLTSSVSDGKSDIASSDKTADITQSNQDTNNSNIEDEQPAKRQKLTEYDPLKPTFRVTCNRSGENHSFDSMGAACNFGSAIYNYFHWNVDMKNFDIEVVLNIDENDVRVCLALTKESLHKRNLVSFGITTLRPTIAYNLLRTLSVHPEQLDLFPVLCKHSQIEDRHFAIGLKELHSSVWVAHCHFVEKNSTGVEPLKIIFCNSCVGIKPGDIVCDPMCGSGSIPVQK</sequence>
<evidence type="ECO:0000313" key="6">
    <source>
        <dbReference type="EMBL" id="KAJ8301081.1"/>
    </source>
</evidence>
<organism evidence="6 7">
    <name type="scientific">Tegillarca granosa</name>
    <name type="common">Malaysian cockle</name>
    <name type="synonym">Anadara granosa</name>
    <dbReference type="NCBI Taxonomy" id="220873"/>
    <lineage>
        <taxon>Eukaryota</taxon>
        <taxon>Metazoa</taxon>
        <taxon>Spiralia</taxon>
        <taxon>Lophotrochozoa</taxon>
        <taxon>Mollusca</taxon>
        <taxon>Bivalvia</taxon>
        <taxon>Autobranchia</taxon>
        <taxon>Pteriomorphia</taxon>
        <taxon>Arcoida</taxon>
        <taxon>Arcoidea</taxon>
        <taxon>Arcidae</taxon>
        <taxon>Tegillarca</taxon>
    </lineage>
</organism>
<dbReference type="EMBL" id="JARBDR010000918">
    <property type="protein sequence ID" value="KAJ8301081.1"/>
    <property type="molecule type" value="Genomic_DNA"/>
</dbReference>
<dbReference type="PANTHER" id="PTHR14911">
    <property type="entry name" value="THUMP DOMAIN-CONTAINING"/>
    <property type="match status" value="1"/>
</dbReference>
<protein>
    <recommendedName>
        <fullName evidence="5">THUMP domain-containing protein</fullName>
    </recommendedName>
</protein>
<keyword evidence="2" id="KW-0819">tRNA processing</keyword>
<evidence type="ECO:0000256" key="2">
    <source>
        <dbReference type="ARBA" id="ARBA00022694"/>
    </source>
</evidence>
<keyword evidence="3" id="KW-0694">RNA-binding</keyword>
<dbReference type="PANTHER" id="PTHR14911:SF13">
    <property type="entry name" value="TRNA (GUANINE(6)-N2)-METHYLTRANSFERASE THUMP3"/>
    <property type="match status" value="1"/>
</dbReference>
<dbReference type="SUPFAM" id="SSF143437">
    <property type="entry name" value="THUMP domain-like"/>
    <property type="match status" value="1"/>
</dbReference>
<evidence type="ECO:0000259" key="5">
    <source>
        <dbReference type="PROSITE" id="PS51165"/>
    </source>
</evidence>
<evidence type="ECO:0000313" key="7">
    <source>
        <dbReference type="Proteomes" id="UP001217089"/>
    </source>
</evidence>
<feature type="compositionally biased region" description="Polar residues" evidence="4">
    <location>
        <begin position="202"/>
        <end position="262"/>
    </location>
</feature>
<accession>A0ABQ9E9J2</accession>
<feature type="compositionally biased region" description="Basic and acidic residues" evidence="4">
    <location>
        <begin position="267"/>
        <end position="276"/>
    </location>
</feature>
<keyword evidence="7" id="KW-1185">Reference proteome</keyword>
<dbReference type="InterPro" id="IPR004114">
    <property type="entry name" value="THUMP_dom"/>
</dbReference>
<feature type="domain" description="THUMP" evidence="5">
    <location>
        <begin position="233"/>
        <end position="342"/>
    </location>
</feature>
<evidence type="ECO:0000256" key="1">
    <source>
        <dbReference type="ARBA" id="ARBA00004496"/>
    </source>
</evidence>
<name>A0ABQ9E9J2_TEGGR</name>
<dbReference type="PROSITE" id="PS51165">
    <property type="entry name" value="THUMP"/>
    <property type="match status" value="1"/>
</dbReference>
<feature type="region of interest" description="Disordered" evidence="4">
    <location>
        <begin position="141"/>
        <end position="276"/>
    </location>
</feature>
<dbReference type="SMART" id="SM00981">
    <property type="entry name" value="THUMP"/>
    <property type="match status" value="1"/>
</dbReference>
<reference evidence="6 7" key="1">
    <citation type="submission" date="2022-12" db="EMBL/GenBank/DDBJ databases">
        <title>Chromosome-level genome of Tegillarca granosa.</title>
        <authorList>
            <person name="Kim J."/>
        </authorList>
    </citation>
    <scope>NUCLEOTIDE SEQUENCE [LARGE SCALE GENOMIC DNA]</scope>
    <source>
        <strain evidence="6">Teg-2019</strain>
        <tissue evidence="6">Adductor muscle</tissue>
    </source>
</reference>
<evidence type="ECO:0000256" key="3">
    <source>
        <dbReference type="PROSITE-ProRule" id="PRU00529"/>
    </source>
</evidence>
<evidence type="ECO:0000256" key="4">
    <source>
        <dbReference type="SAM" id="MobiDB-lite"/>
    </source>
</evidence>
<dbReference type="Pfam" id="PF02926">
    <property type="entry name" value="THUMP"/>
    <property type="match status" value="1"/>
</dbReference>
<comment type="subcellular location">
    <subcellularLocation>
        <location evidence="1">Cytoplasm</location>
    </subcellularLocation>
</comment>
<gene>
    <name evidence="6" type="ORF">KUTeg_020068</name>
</gene>